<dbReference type="InterPro" id="IPR010663">
    <property type="entry name" value="Znf_FPG/IleRS"/>
</dbReference>
<dbReference type="RefSeq" id="WP_207982268.1">
    <property type="nucleotide sequence ID" value="NZ_JAGDEL010000037.1"/>
</dbReference>
<evidence type="ECO:0000313" key="4">
    <source>
        <dbReference type="Proteomes" id="UP000663981"/>
    </source>
</evidence>
<dbReference type="SUPFAM" id="SSF57716">
    <property type="entry name" value="Glucocorticoid receptor-like (DNA-binding domain)"/>
    <property type="match status" value="1"/>
</dbReference>
<dbReference type="Pfam" id="PF06827">
    <property type="entry name" value="zf-FPG_IleRS"/>
    <property type="match status" value="1"/>
</dbReference>
<comment type="caution">
    <text evidence="3">The sequence shown here is derived from an EMBL/GenBank/DDBJ whole genome shotgun (WGS) entry which is preliminary data.</text>
</comment>
<keyword evidence="1" id="KW-0863">Zinc-finger</keyword>
<reference evidence="3 4" key="1">
    <citation type="submission" date="2021-03" db="EMBL/GenBank/DDBJ databases">
        <title>Whole genome sequence of Metabacillus bambusae BG109.</title>
        <authorList>
            <person name="Jeong J.W."/>
        </authorList>
    </citation>
    <scope>NUCLEOTIDE SEQUENCE [LARGE SCALE GENOMIC DNA]</scope>
    <source>
        <strain evidence="3 4">BG109</strain>
    </source>
</reference>
<sequence>MRKIIVHSSARLLPTRQANVLNQDEKANLYYGIKSILDRGNKLGGYMDVPLYHGDQLTGQYRDNCHVYDREGKSCHRCGALIIKDEISSRKSFYCQQCQK</sequence>
<name>A0ABS3NB54_9BACI</name>
<proteinExistence type="predicted"/>
<evidence type="ECO:0000313" key="3">
    <source>
        <dbReference type="EMBL" id="MBO1515405.1"/>
    </source>
</evidence>
<organism evidence="3 4">
    <name type="scientific">Metabacillus bambusae</name>
    <dbReference type="NCBI Taxonomy" id="2795218"/>
    <lineage>
        <taxon>Bacteria</taxon>
        <taxon>Bacillati</taxon>
        <taxon>Bacillota</taxon>
        <taxon>Bacilli</taxon>
        <taxon>Bacillales</taxon>
        <taxon>Bacillaceae</taxon>
        <taxon>Metabacillus</taxon>
    </lineage>
</organism>
<protein>
    <recommendedName>
        <fullName evidence="2">FPG-type domain-containing protein</fullName>
    </recommendedName>
</protein>
<dbReference type="Proteomes" id="UP000663981">
    <property type="component" value="Unassembled WGS sequence"/>
</dbReference>
<keyword evidence="1" id="KW-0862">Zinc</keyword>
<keyword evidence="1" id="KW-0479">Metal-binding</keyword>
<accession>A0ABS3NB54</accession>
<dbReference type="InterPro" id="IPR000214">
    <property type="entry name" value="Znf_DNA_glyclase/AP_lyase"/>
</dbReference>
<gene>
    <name evidence="3" type="ORF">I7822_27715</name>
</gene>
<dbReference type="PROSITE" id="PS51066">
    <property type="entry name" value="ZF_FPG_2"/>
    <property type="match status" value="1"/>
</dbReference>
<dbReference type="EMBL" id="JAGDEL010000037">
    <property type="protein sequence ID" value="MBO1515405.1"/>
    <property type="molecule type" value="Genomic_DNA"/>
</dbReference>
<evidence type="ECO:0000259" key="2">
    <source>
        <dbReference type="PROSITE" id="PS51066"/>
    </source>
</evidence>
<feature type="domain" description="FPG-type" evidence="2">
    <location>
        <begin position="66"/>
        <end position="100"/>
    </location>
</feature>
<evidence type="ECO:0000256" key="1">
    <source>
        <dbReference type="PROSITE-ProRule" id="PRU00391"/>
    </source>
</evidence>
<dbReference type="Gene3D" id="1.10.8.50">
    <property type="match status" value="1"/>
</dbReference>
<keyword evidence="4" id="KW-1185">Reference proteome</keyword>